<dbReference type="GO" id="GO:0003700">
    <property type="term" value="F:DNA-binding transcription factor activity"/>
    <property type="evidence" value="ECO:0007669"/>
    <property type="project" value="InterPro"/>
</dbReference>
<feature type="domain" description="HTH merR-type" evidence="2">
    <location>
        <begin position="1"/>
        <end position="71"/>
    </location>
</feature>
<dbReference type="InterPro" id="IPR000551">
    <property type="entry name" value="MerR-type_HTH_dom"/>
</dbReference>
<evidence type="ECO:0000259" key="2">
    <source>
        <dbReference type="PROSITE" id="PS50937"/>
    </source>
</evidence>
<evidence type="ECO:0000313" key="4">
    <source>
        <dbReference type="Proteomes" id="UP000033202"/>
    </source>
</evidence>
<reference evidence="3 4" key="1">
    <citation type="submission" date="2015-04" db="EMBL/GenBank/DDBJ databases">
        <title>Whole genome shotgun sequence of Sphingomonas changbaiensis NBRC 104936.</title>
        <authorList>
            <person name="Katano-Makiyama Y."/>
            <person name="Hosoyama A."/>
            <person name="Hashimoto M."/>
            <person name="Noguchi M."/>
            <person name="Tsuchikane K."/>
            <person name="Ohji S."/>
            <person name="Yamazoe A."/>
            <person name="Ichikawa N."/>
            <person name="Kimura A."/>
            <person name="Fujita N."/>
        </authorList>
    </citation>
    <scope>NUCLEOTIDE SEQUENCE [LARGE SCALE GENOMIC DNA]</scope>
    <source>
        <strain evidence="3 4">NBRC 104936</strain>
    </source>
</reference>
<evidence type="ECO:0000313" key="3">
    <source>
        <dbReference type="EMBL" id="GAO39710.1"/>
    </source>
</evidence>
<protein>
    <submittedName>
        <fullName evidence="3">Putative MerR family transcriptional regulator</fullName>
    </submittedName>
</protein>
<sequence>MRDLDIAEVAKRSGVPASALRHYEEKGLIASIGRRGLRRLFDPGVLERLALIATGRAAGFSLDEIAQMFGSGGAGIDRAMLASKADELDAVIRRLSAMRDGLRHAAACPAPSHMECPKFRRLVKAAATDMARRRRSAPGVGFPRRRG</sequence>
<proteinExistence type="predicted"/>
<dbReference type="CDD" id="cd04781">
    <property type="entry name" value="HTH_MerR-like_sg6"/>
    <property type="match status" value="1"/>
</dbReference>
<comment type="caution">
    <text evidence="3">The sequence shown here is derived from an EMBL/GenBank/DDBJ whole genome shotgun (WGS) entry which is preliminary data.</text>
</comment>
<dbReference type="OrthoDB" id="9802944at2"/>
<dbReference type="Proteomes" id="UP000033202">
    <property type="component" value="Unassembled WGS sequence"/>
</dbReference>
<keyword evidence="1" id="KW-0238">DNA-binding</keyword>
<dbReference type="Pfam" id="PF13411">
    <property type="entry name" value="MerR_1"/>
    <property type="match status" value="1"/>
</dbReference>
<dbReference type="InterPro" id="IPR047057">
    <property type="entry name" value="MerR_fam"/>
</dbReference>
<evidence type="ECO:0000256" key="1">
    <source>
        <dbReference type="ARBA" id="ARBA00023125"/>
    </source>
</evidence>
<dbReference type="PRINTS" id="PR00040">
    <property type="entry name" value="HTHMERR"/>
</dbReference>
<dbReference type="STRING" id="1219043.SCH01S_38_00500"/>
<accession>A0A0E9MRE4</accession>
<name>A0A0E9MRE4_9SPHN</name>
<dbReference type="Gene3D" id="1.10.1660.10">
    <property type="match status" value="1"/>
</dbReference>
<dbReference type="AlphaFoldDB" id="A0A0E9MRE4"/>
<dbReference type="PROSITE" id="PS50937">
    <property type="entry name" value="HTH_MERR_2"/>
    <property type="match status" value="1"/>
</dbReference>
<dbReference type="EMBL" id="BBWU01000038">
    <property type="protein sequence ID" value="GAO39710.1"/>
    <property type="molecule type" value="Genomic_DNA"/>
</dbReference>
<gene>
    <name evidence="3" type="ORF">SCH01S_38_00500</name>
</gene>
<dbReference type="SUPFAM" id="SSF46955">
    <property type="entry name" value="Putative DNA-binding domain"/>
    <property type="match status" value="1"/>
</dbReference>
<organism evidence="3 4">
    <name type="scientific">Sphingomonas changbaiensis NBRC 104936</name>
    <dbReference type="NCBI Taxonomy" id="1219043"/>
    <lineage>
        <taxon>Bacteria</taxon>
        <taxon>Pseudomonadati</taxon>
        <taxon>Pseudomonadota</taxon>
        <taxon>Alphaproteobacteria</taxon>
        <taxon>Sphingomonadales</taxon>
        <taxon>Sphingomonadaceae</taxon>
        <taxon>Sphingomonas</taxon>
    </lineage>
</organism>
<dbReference type="PANTHER" id="PTHR30204">
    <property type="entry name" value="REDOX-CYCLING DRUG-SENSING TRANSCRIPTIONAL ACTIVATOR SOXR"/>
    <property type="match status" value="1"/>
</dbReference>
<dbReference type="PANTHER" id="PTHR30204:SF97">
    <property type="entry name" value="MERR FAMILY REGULATORY PROTEIN"/>
    <property type="match status" value="1"/>
</dbReference>
<keyword evidence="4" id="KW-1185">Reference proteome</keyword>
<dbReference type="InterPro" id="IPR009061">
    <property type="entry name" value="DNA-bd_dom_put_sf"/>
</dbReference>
<dbReference type="GO" id="GO:0003677">
    <property type="term" value="F:DNA binding"/>
    <property type="evidence" value="ECO:0007669"/>
    <property type="project" value="UniProtKB-KW"/>
</dbReference>
<dbReference type="RefSeq" id="WP_046348523.1">
    <property type="nucleotide sequence ID" value="NZ_BBWU01000038.1"/>
</dbReference>
<dbReference type="SMART" id="SM00422">
    <property type="entry name" value="HTH_MERR"/>
    <property type="match status" value="1"/>
</dbReference>